<dbReference type="Proteomes" id="UP001153555">
    <property type="component" value="Unassembled WGS sequence"/>
</dbReference>
<organism evidence="1 2">
    <name type="scientific">Striga hermonthica</name>
    <name type="common">Purple witchweed</name>
    <name type="synonym">Buchnera hermonthica</name>
    <dbReference type="NCBI Taxonomy" id="68872"/>
    <lineage>
        <taxon>Eukaryota</taxon>
        <taxon>Viridiplantae</taxon>
        <taxon>Streptophyta</taxon>
        <taxon>Embryophyta</taxon>
        <taxon>Tracheophyta</taxon>
        <taxon>Spermatophyta</taxon>
        <taxon>Magnoliopsida</taxon>
        <taxon>eudicotyledons</taxon>
        <taxon>Gunneridae</taxon>
        <taxon>Pentapetalae</taxon>
        <taxon>asterids</taxon>
        <taxon>lamiids</taxon>
        <taxon>Lamiales</taxon>
        <taxon>Orobanchaceae</taxon>
        <taxon>Buchnereae</taxon>
        <taxon>Striga</taxon>
    </lineage>
</organism>
<name>A0A9N7R8Y8_STRHE</name>
<accession>A0A9N7R8Y8</accession>
<dbReference type="AlphaFoldDB" id="A0A9N7R8Y8"/>
<proteinExistence type="predicted"/>
<comment type="caution">
    <text evidence="1">The sequence shown here is derived from an EMBL/GenBank/DDBJ whole genome shotgun (WGS) entry which is preliminary data.</text>
</comment>
<protein>
    <recommendedName>
        <fullName evidence="3">Reverse transcriptase zinc-binding domain-containing protein</fullName>
    </recommendedName>
</protein>
<evidence type="ECO:0008006" key="3">
    <source>
        <dbReference type="Google" id="ProtNLM"/>
    </source>
</evidence>
<sequence length="168" mass="19280">MNSALVMKIGWSLLTKPHALWVRLLLAKYKLNPTVMTTKYVFSKGLALLRAISMVWSFVHSGVRLSVGDEVTVRFWWDIWTHNTQPLLYEVLGPIPDHQLDWTVRDYIDESGQWKWELCSHLVSAGTLIRIAAFPPPSRLAGPDTMYWDFLENGCFTTKSAYLSLVHT</sequence>
<dbReference type="EMBL" id="CACSLK010014277">
    <property type="protein sequence ID" value="CAA0816673.1"/>
    <property type="molecule type" value="Genomic_DNA"/>
</dbReference>
<reference evidence="1" key="1">
    <citation type="submission" date="2019-12" db="EMBL/GenBank/DDBJ databases">
        <authorList>
            <person name="Scholes J."/>
        </authorList>
    </citation>
    <scope>NUCLEOTIDE SEQUENCE</scope>
</reference>
<evidence type="ECO:0000313" key="1">
    <source>
        <dbReference type="EMBL" id="CAA0816673.1"/>
    </source>
</evidence>
<evidence type="ECO:0000313" key="2">
    <source>
        <dbReference type="Proteomes" id="UP001153555"/>
    </source>
</evidence>
<gene>
    <name evidence="1" type="ORF">SHERM_16539</name>
</gene>
<keyword evidence="2" id="KW-1185">Reference proteome</keyword>
<dbReference type="OrthoDB" id="1422167at2759"/>